<proteinExistence type="predicted"/>
<gene>
    <name evidence="1" type="ORF">PC117_g23835</name>
</gene>
<evidence type="ECO:0000313" key="1">
    <source>
        <dbReference type="EMBL" id="KAG2893208.1"/>
    </source>
</evidence>
<accession>A0A8T1B105</accession>
<dbReference type="EMBL" id="RCMK01001495">
    <property type="protein sequence ID" value="KAG2893208.1"/>
    <property type="molecule type" value="Genomic_DNA"/>
</dbReference>
<protein>
    <submittedName>
        <fullName evidence="1">Uncharacterized protein</fullName>
    </submittedName>
</protein>
<sequence length="61" mass="6874">MGCCHFPIYRADAREIREIVDAALEDNLATVQRLVSEVATVKEEALRLAATGVIWRWCSIL</sequence>
<organism evidence="1 2">
    <name type="scientific">Phytophthora cactorum</name>
    <dbReference type="NCBI Taxonomy" id="29920"/>
    <lineage>
        <taxon>Eukaryota</taxon>
        <taxon>Sar</taxon>
        <taxon>Stramenopiles</taxon>
        <taxon>Oomycota</taxon>
        <taxon>Peronosporomycetes</taxon>
        <taxon>Peronosporales</taxon>
        <taxon>Peronosporaceae</taxon>
        <taxon>Phytophthora</taxon>
    </lineage>
</organism>
<comment type="caution">
    <text evidence="1">The sequence shown here is derived from an EMBL/GenBank/DDBJ whole genome shotgun (WGS) entry which is preliminary data.</text>
</comment>
<name>A0A8T1B105_9STRA</name>
<evidence type="ECO:0000313" key="2">
    <source>
        <dbReference type="Proteomes" id="UP000736787"/>
    </source>
</evidence>
<dbReference type="Proteomes" id="UP000736787">
    <property type="component" value="Unassembled WGS sequence"/>
</dbReference>
<dbReference type="AlphaFoldDB" id="A0A8T1B105"/>
<reference evidence="1" key="1">
    <citation type="submission" date="2018-10" db="EMBL/GenBank/DDBJ databases">
        <title>Effector identification in a new, highly contiguous assembly of the strawberry crown rot pathogen Phytophthora cactorum.</title>
        <authorList>
            <person name="Armitage A.D."/>
            <person name="Nellist C.F."/>
            <person name="Bates H."/>
            <person name="Vickerstaff R.J."/>
            <person name="Harrison R.J."/>
        </authorList>
    </citation>
    <scope>NUCLEOTIDE SEQUENCE</scope>
    <source>
        <strain evidence="1">4040</strain>
    </source>
</reference>